<dbReference type="AlphaFoldDB" id="A0A2A4G5A4"/>
<reference evidence="1 2" key="1">
    <citation type="submission" date="2017-04" db="EMBL/GenBank/DDBJ databases">
        <title>A new member of the family Flavobacteriaceae isolated from ascidians.</title>
        <authorList>
            <person name="Chen L."/>
        </authorList>
    </citation>
    <scope>NUCLEOTIDE SEQUENCE [LARGE SCALE GENOMIC DNA]</scope>
    <source>
        <strain evidence="1 2">HQA918</strain>
    </source>
</reference>
<evidence type="ECO:0000313" key="2">
    <source>
        <dbReference type="Proteomes" id="UP000219559"/>
    </source>
</evidence>
<evidence type="ECO:0000313" key="1">
    <source>
        <dbReference type="EMBL" id="PCE63170.1"/>
    </source>
</evidence>
<organism evidence="1 2">
    <name type="scientific">Sediminicola luteus</name>
    <dbReference type="NCBI Taxonomy" id="319238"/>
    <lineage>
        <taxon>Bacteria</taxon>
        <taxon>Pseudomonadati</taxon>
        <taxon>Bacteroidota</taxon>
        <taxon>Flavobacteriia</taxon>
        <taxon>Flavobacteriales</taxon>
        <taxon>Flavobacteriaceae</taxon>
        <taxon>Sediminicola</taxon>
    </lineage>
</organism>
<protein>
    <submittedName>
        <fullName evidence="1">Uncharacterized protein</fullName>
    </submittedName>
</protein>
<gene>
    <name evidence="1" type="ORF">B7P33_13135</name>
</gene>
<dbReference type="Proteomes" id="UP000219559">
    <property type="component" value="Unassembled WGS sequence"/>
</dbReference>
<sequence length="69" mass="7837">MNQNVFSEIEIDKIDKISSSDLADFRKNFGVVTLDVLKGMIYVSIPLKLGNINFESAMELISCSRWSKH</sequence>
<comment type="caution">
    <text evidence="1">The sequence shown here is derived from an EMBL/GenBank/DDBJ whole genome shotgun (WGS) entry which is preliminary data.</text>
</comment>
<proteinExistence type="predicted"/>
<dbReference type="EMBL" id="NBWU01000005">
    <property type="protein sequence ID" value="PCE63170.1"/>
    <property type="molecule type" value="Genomic_DNA"/>
</dbReference>
<name>A0A2A4G5A4_9FLAO</name>
<keyword evidence="2" id="KW-1185">Reference proteome</keyword>
<accession>A0A2A4G5A4</accession>